<gene>
    <name evidence="5" type="ORF">SFC79_03785</name>
</gene>
<dbReference type="InterPro" id="IPR032109">
    <property type="entry name" value="Big_3_5"/>
</dbReference>
<dbReference type="EMBL" id="JAXQPW010000001">
    <property type="protein sequence ID" value="MDZ5660873.1"/>
    <property type="molecule type" value="Genomic_DNA"/>
</dbReference>
<dbReference type="InterPro" id="IPR024370">
    <property type="entry name" value="PBP_domain"/>
</dbReference>
<reference evidence="5 6" key="1">
    <citation type="submission" date="2023-11" db="EMBL/GenBank/DDBJ databases">
        <title>Novel species in genus Nocardioides.</title>
        <authorList>
            <person name="Zhou H."/>
        </authorList>
    </citation>
    <scope>NUCLEOTIDE SEQUENCE [LARGE SCALE GENOMIC DNA]</scope>
    <source>
        <strain evidence="5 6">S-58</strain>
    </source>
</reference>
<evidence type="ECO:0000256" key="1">
    <source>
        <dbReference type="ARBA" id="ARBA00022729"/>
    </source>
</evidence>
<dbReference type="InterPro" id="IPR050811">
    <property type="entry name" value="Phosphate_ABC_transporter"/>
</dbReference>
<dbReference type="RefSeq" id="WP_322423273.1">
    <property type="nucleotide sequence ID" value="NZ_JAXQPW010000001.1"/>
</dbReference>
<keyword evidence="6" id="KW-1185">Reference proteome</keyword>
<evidence type="ECO:0000259" key="4">
    <source>
        <dbReference type="Pfam" id="PF16640"/>
    </source>
</evidence>
<dbReference type="Proteomes" id="UP001291999">
    <property type="component" value="Unassembled WGS sequence"/>
</dbReference>
<dbReference type="SUPFAM" id="SSF53850">
    <property type="entry name" value="Periplasmic binding protein-like II"/>
    <property type="match status" value="1"/>
</dbReference>
<dbReference type="Pfam" id="PF16640">
    <property type="entry name" value="Big_3_5"/>
    <property type="match status" value="2"/>
</dbReference>
<feature type="chain" id="PRO_5046079879" evidence="2">
    <location>
        <begin position="29"/>
        <end position="533"/>
    </location>
</feature>
<feature type="signal peptide" evidence="2">
    <location>
        <begin position="1"/>
        <end position="28"/>
    </location>
</feature>
<evidence type="ECO:0000313" key="6">
    <source>
        <dbReference type="Proteomes" id="UP001291999"/>
    </source>
</evidence>
<comment type="caution">
    <text evidence="5">The sequence shown here is derived from an EMBL/GenBank/DDBJ whole genome shotgun (WGS) entry which is preliminary data.</text>
</comment>
<dbReference type="Pfam" id="PF12849">
    <property type="entry name" value="PBP_like_2"/>
    <property type="match status" value="1"/>
</dbReference>
<dbReference type="PANTHER" id="PTHR30570">
    <property type="entry name" value="PERIPLASMIC PHOSPHATE BINDING COMPONENT OF PHOSPHATE ABC TRANSPORTER"/>
    <property type="match status" value="1"/>
</dbReference>
<keyword evidence="1 2" id="KW-0732">Signal</keyword>
<accession>A0ABU5K7E9</accession>
<feature type="domain" description="PBP" evidence="3">
    <location>
        <begin position="103"/>
        <end position="233"/>
    </location>
</feature>
<evidence type="ECO:0000259" key="3">
    <source>
        <dbReference type="Pfam" id="PF12849"/>
    </source>
</evidence>
<proteinExistence type="predicted"/>
<dbReference type="Gene3D" id="2.60.40.10">
    <property type="entry name" value="Immunoglobulins"/>
    <property type="match status" value="2"/>
</dbReference>
<evidence type="ECO:0000256" key="2">
    <source>
        <dbReference type="SAM" id="SignalP"/>
    </source>
</evidence>
<name>A0ABU5K7E9_9ACTN</name>
<protein>
    <submittedName>
        <fullName evidence="5">Ig-like domain repeat protein</fullName>
    </submittedName>
</protein>
<feature type="domain" description="Bacterial Ig-like" evidence="4">
    <location>
        <begin position="342"/>
        <end position="427"/>
    </location>
</feature>
<organism evidence="5 6">
    <name type="scientific">Nocardioides renjunii</name>
    <dbReference type="NCBI Taxonomy" id="3095075"/>
    <lineage>
        <taxon>Bacteria</taxon>
        <taxon>Bacillati</taxon>
        <taxon>Actinomycetota</taxon>
        <taxon>Actinomycetes</taxon>
        <taxon>Propionibacteriales</taxon>
        <taxon>Nocardioidaceae</taxon>
        <taxon>Nocardioides</taxon>
    </lineage>
</organism>
<feature type="domain" description="Bacterial Ig-like" evidence="4">
    <location>
        <begin position="453"/>
        <end position="526"/>
    </location>
</feature>
<dbReference type="PANTHER" id="PTHR30570:SF1">
    <property type="entry name" value="PHOSPHATE-BINDING PROTEIN PSTS"/>
    <property type="match status" value="1"/>
</dbReference>
<evidence type="ECO:0000313" key="5">
    <source>
        <dbReference type="EMBL" id="MDZ5660873.1"/>
    </source>
</evidence>
<sequence>MSVRRLLAGVATTSVLAAALAVAAPAQADPAFVPDADDIVGVGSDTTMYALGYLADGHSGVAGYNAGAPAQRLVSFDARTFDSAGAQTNSASVTLRAGAAPIVRPNGSGGGKGLLYGAGNNPDVSFARSSSGNNANETAANLQAFPFAKDTLAVATAQSSNAPAALTPAQIVQIFEGTVTNWSQVGGAAGVIKPLAPQTSSGTGDFFKKELDKIKGSTVTYGPGVTFVQEHDDAPIKSDPNAIAPFSVGRAGLLGTLRIEQGWQVGRALYNVVRQADAGSAWAQGLFGPNGYVCSPAAASLILDAGFEQLLSSAQGGKCGVATTTATAASDLLTAKVTTTTTVAGTSNAAGAATLSATVGGGGQLKPQGVVAFSVDGAVKGQGVVTGGRATYTATGLTPGVHQVTATFTPTGAAFNGSTSAPVDVTVRAAAPVPVTTPTTKAATMLAVSFKKSYAKGAAVKGKVKVKESAAGKAAGKVVIKLGKKTVGKGKVTGGVATVTLKALAKGKNKLVAEYAGNASFAASKVRFVITIK</sequence>
<dbReference type="InterPro" id="IPR013783">
    <property type="entry name" value="Ig-like_fold"/>
</dbReference>
<dbReference type="Gene3D" id="3.40.190.10">
    <property type="entry name" value="Periplasmic binding protein-like II"/>
    <property type="match status" value="2"/>
</dbReference>